<keyword evidence="5" id="KW-0843">Virulence</keyword>
<evidence type="ECO:0000256" key="6">
    <source>
        <dbReference type="ARBA" id="ARBA00023098"/>
    </source>
</evidence>
<dbReference type="Gene3D" id="1.10.260.130">
    <property type="match status" value="1"/>
</dbReference>
<keyword evidence="4" id="KW-0442">Lipid degradation</keyword>
<evidence type="ECO:0000313" key="12">
    <source>
        <dbReference type="Proteomes" id="UP001219933"/>
    </source>
</evidence>
<dbReference type="Proteomes" id="UP001219933">
    <property type="component" value="Chromosome 3"/>
</dbReference>
<keyword evidence="10" id="KW-0732">Signal</keyword>
<comment type="catalytic activity">
    <reaction evidence="1">
        <text>a triacylglycerol + H2O = a diacylglycerol + a fatty acid + H(+)</text>
        <dbReference type="Rhea" id="RHEA:12044"/>
        <dbReference type="ChEBI" id="CHEBI:15377"/>
        <dbReference type="ChEBI" id="CHEBI:15378"/>
        <dbReference type="ChEBI" id="CHEBI:17855"/>
        <dbReference type="ChEBI" id="CHEBI:18035"/>
        <dbReference type="ChEBI" id="CHEBI:28868"/>
        <dbReference type="EC" id="3.1.1.3"/>
    </reaction>
</comment>
<evidence type="ECO:0000256" key="2">
    <source>
        <dbReference type="ARBA" id="ARBA00013279"/>
    </source>
</evidence>
<evidence type="ECO:0000256" key="9">
    <source>
        <dbReference type="ARBA" id="ARBA00048461"/>
    </source>
</evidence>
<accession>A0AAF0EU49</accession>
<evidence type="ECO:0000313" key="11">
    <source>
        <dbReference type="EMBL" id="WFD35075.1"/>
    </source>
</evidence>
<evidence type="ECO:0000256" key="7">
    <source>
        <dbReference type="ARBA" id="ARBA00043986"/>
    </source>
</evidence>
<dbReference type="InterPro" id="IPR005152">
    <property type="entry name" value="Lipase_secreted"/>
</dbReference>
<gene>
    <name evidence="11" type="ORF">MCUN1_001924</name>
</gene>
<evidence type="ECO:0000256" key="4">
    <source>
        <dbReference type="ARBA" id="ARBA00022963"/>
    </source>
</evidence>
<evidence type="ECO:0000256" key="1">
    <source>
        <dbReference type="ARBA" id="ARBA00001024"/>
    </source>
</evidence>
<name>A0AAF0EU49_9BASI</name>
<dbReference type="InterPro" id="IPR029058">
    <property type="entry name" value="AB_hydrolase_fold"/>
</dbReference>
<proteinExistence type="inferred from homology"/>
<evidence type="ECO:0000256" key="5">
    <source>
        <dbReference type="ARBA" id="ARBA00023026"/>
    </source>
</evidence>
<feature type="chain" id="PRO_5041785701" description="triacylglycerol lipase" evidence="10">
    <location>
        <begin position="18"/>
        <end position="465"/>
    </location>
</feature>
<evidence type="ECO:0000256" key="10">
    <source>
        <dbReference type="PIRNR" id="PIRNR029171"/>
    </source>
</evidence>
<sequence length="465" mass="51368">MLRAICLLLLCVLSASAQNLTYPQEGFTPAVDPFYDPPSGWEDKQPGDILRWREIKPSFLNTNMSVEHAYQVLYRTSHNSPSEPSHTVTTIFVPYNHRPNALVVSAVAEDANADKCAISYSFLGGAYTGDTSFDIHMMPYLSMGYITTVPDHEGPLNAFGAGRLEGYMTIDGIRAALNFEKLNLSASSPIAGYGYSGGAIALGWAASLQPKYAPELNIVGWAFGGTPANLKGLIDFTSGKLFSGFIVGGCAGVVDAYPSIHDYVNRTLTDEGKAALQFAREHCWSDVVAKYAFTDLRTTRYAKNGRQLFEADEVKHVFDELIMGKHQDETPTAPTLVYHAVHDEIVPYDDALTAVKQWCKWGANVHMITYDNILLDHITTEYTAVARAVQFLRARLNGEPAADHCVYEYSTTALFQPGVLGEDLRNVMEVILAYFGKHIGEGSSILKSRIRSNHRRMVKRGEIPY</sequence>
<dbReference type="PANTHER" id="PTHR34853:SF5">
    <property type="entry name" value="LIP-DOMAIN-CONTAINING PROTEIN-RELATED"/>
    <property type="match status" value="1"/>
</dbReference>
<evidence type="ECO:0000256" key="8">
    <source>
        <dbReference type="ARBA" id="ARBA00047591"/>
    </source>
</evidence>
<keyword evidence="12" id="KW-1185">Reference proteome</keyword>
<reference evidence="11" key="1">
    <citation type="submission" date="2023-03" db="EMBL/GenBank/DDBJ databases">
        <title>Mating type loci evolution in Malassezia.</title>
        <authorList>
            <person name="Coelho M.A."/>
        </authorList>
    </citation>
    <scope>NUCLEOTIDE SEQUENCE</scope>
    <source>
        <strain evidence="11">CBS 11721</strain>
    </source>
</reference>
<evidence type="ECO:0000256" key="3">
    <source>
        <dbReference type="ARBA" id="ARBA00022801"/>
    </source>
</evidence>
<comment type="catalytic activity">
    <reaction evidence="9">
        <text>a monoacylglycerol + H2O = glycerol + a fatty acid + H(+)</text>
        <dbReference type="Rhea" id="RHEA:15245"/>
        <dbReference type="ChEBI" id="CHEBI:15377"/>
        <dbReference type="ChEBI" id="CHEBI:15378"/>
        <dbReference type="ChEBI" id="CHEBI:17408"/>
        <dbReference type="ChEBI" id="CHEBI:17754"/>
        <dbReference type="ChEBI" id="CHEBI:28868"/>
    </reaction>
</comment>
<dbReference type="PIRSF" id="PIRSF029171">
    <property type="entry name" value="Esterase_LipA"/>
    <property type="match status" value="1"/>
</dbReference>
<dbReference type="Gene3D" id="3.40.50.1820">
    <property type="entry name" value="alpha/beta hydrolase"/>
    <property type="match status" value="1"/>
</dbReference>
<keyword evidence="3" id="KW-0378">Hydrolase</keyword>
<dbReference type="EC" id="3.1.1.3" evidence="2"/>
<dbReference type="PANTHER" id="PTHR34853">
    <property type="match status" value="1"/>
</dbReference>
<dbReference type="Pfam" id="PF03583">
    <property type="entry name" value="LIP"/>
    <property type="match status" value="1"/>
</dbReference>
<dbReference type="GO" id="GO:0004806">
    <property type="term" value="F:triacylglycerol lipase activity"/>
    <property type="evidence" value="ECO:0007669"/>
    <property type="project" value="UniProtKB-UniRule"/>
</dbReference>
<comment type="catalytic activity">
    <reaction evidence="8">
        <text>a diacylglycerol + H2O = a monoacylglycerol + a fatty acid + H(+)</text>
        <dbReference type="Rhea" id="RHEA:32731"/>
        <dbReference type="ChEBI" id="CHEBI:15377"/>
        <dbReference type="ChEBI" id="CHEBI:15378"/>
        <dbReference type="ChEBI" id="CHEBI:17408"/>
        <dbReference type="ChEBI" id="CHEBI:18035"/>
        <dbReference type="ChEBI" id="CHEBI:28868"/>
    </reaction>
</comment>
<comment type="similarity">
    <text evidence="7">Belongs to the AB hydrolase superfamily. Lipase family. Class Lip subfamily.</text>
</comment>
<keyword evidence="6" id="KW-0443">Lipid metabolism</keyword>
<dbReference type="AlphaFoldDB" id="A0AAF0EU49"/>
<dbReference type="EMBL" id="CP119879">
    <property type="protein sequence ID" value="WFD35075.1"/>
    <property type="molecule type" value="Genomic_DNA"/>
</dbReference>
<feature type="signal peptide" evidence="10">
    <location>
        <begin position="1"/>
        <end position="17"/>
    </location>
</feature>
<dbReference type="GO" id="GO:0016042">
    <property type="term" value="P:lipid catabolic process"/>
    <property type="evidence" value="ECO:0007669"/>
    <property type="project" value="UniProtKB-UniRule"/>
</dbReference>
<dbReference type="SUPFAM" id="SSF53474">
    <property type="entry name" value="alpha/beta-Hydrolases"/>
    <property type="match status" value="1"/>
</dbReference>
<protein>
    <recommendedName>
        <fullName evidence="2">triacylglycerol lipase</fullName>
        <ecNumber evidence="2">3.1.1.3</ecNumber>
    </recommendedName>
</protein>
<organism evidence="11 12">
    <name type="scientific">Malassezia cuniculi</name>
    <dbReference type="NCBI Taxonomy" id="948313"/>
    <lineage>
        <taxon>Eukaryota</taxon>
        <taxon>Fungi</taxon>
        <taxon>Dikarya</taxon>
        <taxon>Basidiomycota</taxon>
        <taxon>Ustilaginomycotina</taxon>
        <taxon>Malasseziomycetes</taxon>
        <taxon>Malasseziales</taxon>
        <taxon>Malasseziaceae</taxon>
        <taxon>Malassezia</taxon>
    </lineage>
</organism>